<dbReference type="SMART" id="SM01411">
    <property type="entry name" value="Ephrin_rec_like"/>
    <property type="match status" value="8"/>
</dbReference>
<evidence type="ECO:0000313" key="6">
    <source>
        <dbReference type="EMBL" id="GMH94180.1"/>
    </source>
</evidence>
<feature type="transmembrane region" description="Helical" evidence="3">
    <location>
        <begin position="1326"/>
        <end position="1344"/>
    </location>
</feature>
<feature type="transmembrane region" description="Helical" evidence="3">
    <location>
        <begin position="1592"/>
        <end position="1613"/>
    </location>
</feature>
<dbReference type="Gene3D" id="2.60.40.10">
    <property type="entry name" value="Immunoglobulins"/>
    <property type="match status" value="2"/>
</dbReference>
<evidence type="ECO:0000256" key="4">
    <source>
        <dbReference type="SAM" id="SignalP"/>
    </source>
</evidence>
<keyword evidence="1 4" id="KW-0732">Signal</keyword>
<feature type="compositionally biased region" description="Low complexity" evidence="2">
    <location>
        <begin position="1800"/>
        <end position="1813"/>
    </location>
</feature>
<keyword evidence="3" id="KW-1133">Transmembrane helix</keyword>
<dbReference type="Gene3D" id="2.10.50.10">
    <property type="entry name" value="Tumor Necrosis Factor Receptor, subunit A, domain 2"/>
    <property type="match status" value="5"/>
</dbReference>
<dbReference type="InterPro" id="IPR036020">
    <property type="entry name" value="WW_dom_sf"/>
</dbReference>
<evidence type="ECO:0000256" key="3">
    <source>
        <dbReference type="SAM" id="Phobius"/>
    </source>
</evidence>
<dbReference type="Pfam" id="PF01833">
    <property type="entry name" value="TIG"/>
    <property type="match status" value="2"/>
</dbReference>
<organism evidence="6 7">
    <name type="scientific">Triparma strigata</name>
    <dbReference type="NCBI Taxonomy" id="1606541"/>
    <lineage>
        <taxon>Eukaryota</taxon>
        <taxon>Sar</taxon>
        <taxon>Stramenopiles</taxon>
        <taxon>Ochrophyta</taxon>
        <taxon>Bolidophyceae</taxon>
        <taxon>Parmales</taxon>
        <taxon>Triparmaceae</taxon>
        <taxon>Triparma</taxon>
    </lineage>
</organism>
<dbReference type="InterPro" id="IPR001202">
    <property type="entry name" value="WW_dom"/>
</dbReference>
<evidence type="ECO:0000259" key="5">
    <source>
        <dbReference type="PROSITE" id="PS50020"/>
    </source>
</evidence>
<dbReference type="Gene3D" id="2.130.10.130">
    <property type="entry name" value="Integrin alpha, N-terminal"/>
    <property type="match status" value="1"/>
</dbReference>
<dbReference type="OrthoDB" id="205258at2759"/>
<dbReference type="InterPro" id="IPR014756">
    <property type="entry name" value="Ig_E-set"/>
</dbReference>
<sequence length="1910" mass="203163">MLGPPFLIHLLPLVLLFLCPRPTLGDVSFHTGSNLAATIDGSSDLDKPHDVAVMERTGTQDLTMIVSSKDQEYVYYAYPTGTDDRTTISATTDLTAQYVGSSTSFSKVRSISIGSLTSNLFPDVAVGDENSIVVLKNAHDGFGMGGFNAPVEIGSCQGARAVKVVDLDGDGCNDIVAACKDAWEPKFFRSKCRASLTSDDFTEISLGQPTFGSWENFNKIIEFEVADLDGDGNNDVVYGNEKGNAGVLVFLFTYSGDTVTQVKKWALMDDFTSIAEPEEVQSVAICDVDGDGDLDIVSLSRGDVFVYHESRLNEGWTTSSSESLFKQPVVLTQASADINDGKEIRCKDLDGDGYPELSLADKNGGIKIIQNLGPSAGFCTAGFCGFASDPAVVSSVTSDGEFANLIDMDRDGFLDIVFGAPSQGEIRAIYNAALCPAGKYLNKASANLYTGGVCTSCQAGRYTASDNKQESCHTCEAGKSSSAVGASSYPCVACDANEYSASDGAAACLDCSYPQVGSEDRTQCITCGNGKFVSSMAAGRTCVSCDVGKFSDGTQTAGTCASCPSGRYSGSPGSTSCVECGANTFSNEGADACQACGAGKFYRTISGTKMCTNCLAGKIQPTVRQTGLVTDCENCGFNTFVAVQGAIACAACEMGTFSNPGASVCEVCSAGTYYSSNPANGMQSCMECPLGTYQEDSGNFESCDNCPPGRYNDETGGMSMDCKKCPPGTSQPYEKAESSDNCYKCDEGKYSPNLGSSYCTECEAGKFQPSLGGNACVPCDEGKSSGVGASSCSGIFITSVVPNSGSTNGGEWILIKGAKLEEAHVKIGPVGSDAAVCSDIRGNSTQIMCKTPEGSGRNLDITVTKNDGSGELVQKGAFSYDIPRITSIRGCQELAYAETLSIDGSASTALYKSANCPTTGKGPGGDQVVLTISGGNFGARIEDIDVAVDDQSCSQVRLTSSHDGLECNLPYGTGEAVGVTVTVSEQVGVSYHLLSYSPPTVTAVAGCTNVGDATTDCPRVGGVTLNVTGNFFGPNQPIIMIGGEICSGIPPYDGDAQNEVLCALPPGSGSLKGINVIQINGLISEGVSLLSYKMCMPGSKNVLNRTLGYFECLPCEPGHYSTIEESFTCTQCLRGSYLENPTTCTMCSTKVPNSLSTRNGAEGIDSCVCPRRTYFDASKGSSGACISCDGLRGVSCNLPGQRLETLQIKPGFWRSSPTSTSIKRCYNNEACIGTVNASAHENSISDSSFNSTEELISYCAEGYEGPYCDVCSQGYSGSFGSCRKCKGGGGSTANVVWTVILLVIALAGLLFMGWTVQKFSKKSKKALLIGGKLFISTVQILMAIPEVFEVVLPKNFLEFLSYFNIFNLGFIEIFDIGCSVNVNVHHLMLSATLIPLFMILPILAMWLYHYVSESNESSFRSRQALKMNTVSLLLSMSYFFLPGSSMSIFAIYPCDKLDDGSAWLKNDYSINCGDQRPDDSHDFYKFYGYLMLCVYPIGIPLLYTFVLTKDRSILNPKERKGLHPLNRRGQVYDDWEEKVITEREQNDTIQHTVFLWGSYRPKAWWFEIFECVRRLALTGALVFVRQGSQTQIALGCMICICAGLIFALTWPYATFRDNVLGILSHCQLIGTLFSAMMYKLGKNAELAYDQEASGWMLIALNGTVFIIMLGWVGFEVFVDEGPSLRSRERQFLAQASFLLSGGSVRGRFMATGQSVTESNVEMTTDFSSSSRNINNSAGGISSGASTLNPGLADIYSNRDSVGSGILEVEDNPMFAKKSGSDAKKRGSSVTSRPGGGGRGLSRNSSTRSAATSKRSLFGKVKLAKSKAEMSSSNLSESGGGDTVRKASSSRSGSSASDSGSVGGRIEEGLEGNENGEEKLPAGWKTAYDEASSAWYYWNIDSGETVWDRPV</sequence>
<feature type="compositionally biased region" description="Low complexity" evidence="2">
    <location>
        <begin position="1848"/>
        <end position="1859"/>
    </location>
</feature>
<dbReference type="PANTHER" id="PTHR46967">
    <property type="entry name" value="INSULIN-LIKE GROWTH FACTOR BINDING PROTEIN,N-TERMINAL"/>
    <property type="match status" value="1"/>
</dbReference>
<dbReference type="Pfam" id="PF13517">
    <property type="entry name" value="FG-GAP_3"/>
    <property type="match status" value="1"/>
</dbReference>
<dbReference type="SMART" id="SM00456">
    <property type="entry name" value="WW"/>
    <property type="match status" value="1"/>
</dbReference>
<dbReference type="PROSITE" id="PS50020">
    <property type="entry name" value="WW_DOMAIN_2"/>
    <property type="match status" value="1"/>
</dbReference>
<feature type="transmembrane region" description="Helical" evidence="3">
    <location>
        <begin position="1295"/>
        <end position="1314"/>
    </location>
</feature>
<dbReference type="Gene3D" id="2.20.70.10">
    <property type="match status" value="1"/>
</dbReference>
<dbReference type="InterPro" id="IPR002909">
    <property type="entry name" value="IPT_dom"/>
</dbReference>
<keyword evidence="3" id="KW-0812">Transmembrane</keyword>
<dbReference type="InterPro" id="IPR011641">
    <property type="entry name" value="Tyr-kin_ephrin_A/B_rcpt-like"/>
</dbReference>
<evidence type="ECO:0000313" key="7">
    <source>
        <dbReference type="Proteomes" id="UP001165085"/>
    </source>
</evidence>
<dbReference type="SUPFAM" id="SSF69318">
    <property type="entry name" value="Integrin alpha N-terminal domain"/>
    <property type="match status" value="1"/>
</dbReference>
<feature type="region of interest" description="Disordered" evidence="2">
    <location>
        <begin position="1775"/>
        <end position="1813"/>
    </location>
</feature>
<evidence type="ECO:0000256" key="2">
    <source>
        <dbReference type="SAM" id="MobiDB-lite"/>
    </source>
</evidence>
<feature type="transmembrane region" description="Helical" evidence="3">
    <location>
        <begin position="1486"/>
        <end position="1507"/>
    </location>
</feature>
<feature type="chain" id="PRO_5040905354" description="WW domain-containing protein" evidence="4">
    <location>
        <begin position="26"/>
        <end position="1910"/>
    </location>
</feature>
<feature type="transmembrane region" description="Helical" evidence="3">
    <location>
        <begin position="1387"/>
        <end position="1408"/>
    </location>
</feature>
<feature type="signal peptide" evidence="4">
    <location>
        <begin position="1"/>
        <end position="25"/>
    </location>
</feature>
<dbReference type="PANTHER" id="PTHR46967:SF2">
    <property type="entry name" value="SUSHI, VON WILLEBRAND FACTOR TYPE A, EGF AND PENTRAXIN DOMAIN-CONTAINING PROTEIN 1-LIKE"/>
    <property type="match status" value="1"/>
</dbReference>
<reference evidence="7" key="1">
    <citation type="journal article" date="2023" name="Commun. Biol.">
        <title>Genome analysis of Parmales, the sister group of diatoms, reveals the evolutionary specialization of diatoms from phago-mixotrophs to photoautotrophs.</title>
        <authorList>
            <person name="Ban H."/>
            <person name="Sato S."/>
            <person name="Yoshikawa S."/>
            <person name="Yamada K."/>
            <person name="Nakamura Y."/>
            <person name="Ichinomiya M."/>
            <person name="Sato N."/>
            <person name="Blanc-Mathieu R."/>
            <person name="Endo H."/>
            <person name="Kuwata A."/>
            <person name="Ogata H."/>
        </authorList>
    </citation>
    <scope>NUCLEOTIDE SEQUENCE [LARGE SCALE GENOMIC DNA]</scope>
    <source>
        <strain evidence="7">NIES 3701</strain>
    </source>
</reference>
<feature type="region of interest" description="Disordered" evidence="2">
    <location>
        <begin position="1827"/>
        <end position="1881"/>
    </location>
</feature>
<dbReference type="EMBL" id="BRXY01000428">
    <property type="protein sequence ID" value="GMH94180.1"/>
    <property type="molecule type" value="Genomic_DNA"/>
</dbReference>
<gene>
    <name evidence="6" type="ORF">TrST_g4036</name>
</gene>
<dbReference type="InterPro" id="IPR028994">
    <property type="entry name" value="Integrin_alpha_N"/>
</dbReference>
<name>A0A9W7BXG5_9STRA</name>
<feature type="transmembrane region" description="Helical" evidence="3">
    <location>
        <begin position="1652"/>
        <end position="1674"/>
    </location>
</feature>
<dbReference type="InterPro" id="IPR013783">
    <property type="entry name" value="Ig-like_fold"/>
</dbReference>
<dbReference type="CDD" id="cd00603">
    <property type="entry name" value="IPT_PCSR"/>
    <property type="match status" value="1"/>
</dbReference>
<feature type="domain" description="WW" evidence="5">
    <location>
        <begin position="1877"/>
        <end position="1910"/>
    </location>
</feature>
<accession>A0A9W7BXG5</accession>
<dbReference type="CDD" id="cd00201">
    <property type="entry name" value="WW"/>
    <property type="match status" value="1"/>
</dbReference>
<dbReference type="InterPro" id="IPR009030">
    <property type="entry name" value="Growth_fac_rcpt_cys_sf"/>
</dbReference>
<feature type="transmembrane region" description="Helical" evidence="3">
    <location>
        <begin position="1619"/>
        <end position="1640"/>
    </location>
</feature>
<dbReference type="Pfam" id="PF00397">
    <property type="entry name" value="WW"/>
    <property type="match status" value="1"/>
</dbReference>
<protein>
    <recommendedName>
        <fullName evidence="5">WW domain-containing protein</fullName>
    </recommendedName>
</protein>
<dbReference type="SUPFAM" id="SSF51045">
    <property type="entry name" value="WW domain"/>
    <property type="match status" value="1"/>
</dbReference>
<keyword evidence="3" id="KW-0472">Membrane</keyword>
<evidence type="ECO:0000256" key="1">
    <source>
        <dbReference type="ARBA" id="ARBA00022729"/>
    </source>
</evidence>
<dbReference type="Pfam" id="PF07699">
    <property type="entry name" value="Ephrin_rec_like"/>
    <property type="match status" value="1"/>
</dbReference>
<proteinExistence type="predicted"/>
<comment type="caution">
    <text evidence="6">The sequence shown here is derived from an EMBL/GenBank/DDBJ whole genome shotgun (WGS) entry which is preliminary data.</text>
</comment>
<dbReference type="InterPro" id="IPR013517">
    <property type="entry name" value="FG-GAP"/>
</dbReference>
<dbReference type="Proteomes" id="UP001165085">
    <property type="component" value="Unassembled WGS sequence"/>
</dbReference>
<dbReference type="SUPFAM" id="SSF81296">
    <property type="entry name" value="E set domains"/>
    <property type="match status" value="2"/>
</dbReference>
<feature type="transmembrane region" description="Helical" evidence="3">
    <location>
        <begin position="1429"/>
        <end position="1452"/>
    </location>
</feature>
<keyword evidence="7" id="KW-1185">Reference proteome</keyword>
<dbReference type="SUPFAM" id="SSF57184">
    <property type="entry name" value="Growth factor receptor domain"/>
    <property type="match status" value="2"/>
</dbReference>